<dbReference type="PIRSF" id="PIRSF001359">
    <property type="entry name" value="F_bP_aldolase_II"/>
    <property type="match status" value="1"/>
</dbReference>
<name>A0A267MH89_9FIRM</name>
<feature type="active site" description="Proton donor" evidence="1">
    <location>
        <position position="81"/>
    </location>
</feature>
<dbReference type="InterPro" id="IPR013785">
    <property type="entry name" value="Aldolase_TIM"/>
</dbReference>
<comment type="cofactor">
    <cofactor evidence="2">
        <name>Zn(2+)</name>
        <dbReference type="ChEBI" id="CHEBI:29105"/>
    </cofactor>
    <text evidence="2">Binds 2 Zn(2+) ions per subunit. One is catalytic and the other provides a structural contribution.</text>
</comment>
<dbReference type="NCBIfam" id="TIGR00167">
    <property type="entry name" value="cbbA"/>
    <property type="match status" value="1"/>
</dbReference>
<feature type="binding site" evidence="2">
    <location>
        <position position="82"/>
    </location>
    <ligand>
        <name>Zn(2+)</name>
        <dbReference type="ChEBI" id="CHEBI:29105"/>
        <label>1</label>
        <note>catalytic</note>
    </ligand>
</feature>
<feature type="binding site" evidence="2">
    <location>
        <position position="204"/>
    </location>
    <ligand>
        <name>Zn(2+)</name>
        <dbReference type="ChEBI" id="CHEBI:29105"/>
        <label>1</label>
        <note>catalytic</note>
    </ligand>
</feature>
<dbReference type="EMBL" id="NIBG01000018">
    <property type="protein sequence ID" value="PAB58245.1"/>
    <property type="molecule type" value="Genomic_DNA"/>
</dbReference>
<keyword evidence="2" id="KW-0862">Zinc</keyword>
<dbReference type="CDD" id="cd00947">
    <property type="entry name" value="TBP_aldolase_IIB"/>
    <property type="match status" value="1"/>
</dbReference>
<dbReference type="InterPro" id="IPR000771">
    <property type="entry name" value="FBA_II"/>
</dbReference>
<evidence type="ECO:0000256" key="1">
    <source>
        <dbReference type="PIRSR" id="PIRSR001359-1"/>
    </source>
</evidence>
<dbReference type="PANTHER" id="PTHR30304:SF0">
    <property type="entry name" value="D-TAGATOSE-1,6-BISPHOSPHATE ALDOLASE SUBUNIT GATY-RELATED"/>
    <property type="match status" value="1"/>
</dbReference>
<dbReference type="PANTHER" id="PTHR30304">
    <property type="entry name" value="D-TAGATOSE-1,6-BISPHOSPHATE ALDOLASE"/>
    <property type="match status" value="1"/>
</dbReference>
<organism evidence="3 4">
    <name type="scientific">Anaeromicrobium sediminis</name>
    <dbReference type="NCBI Taxonomy" id="1478221"/>
    <lineage>
        <taxon>Bacteria</taxon>
        <taxon>Bacillati</taxon>
        <taxon>Bacillota</taxon>
        <taxon>Clostridia</taxon>
        <taxon>Peptostreptococcales</taxon>
        <taxon>Thermotaleaceae</taxon>
        <taxon>Anaeromicrobium</taxon>
    </lineage>
</organism>
<sequence length="277" mass="30714">MLVNMVEILKEANKNNKAVPGFNVFGYEDAKAVIEAAEELEAPVILMSNKDAVEYMDVKCYSALFGAMAKEAKVPVCVHLDHAKDIELIKRAIEAGYTSVMYDGSKYDFETNVKNTKEAVDLAKPKGVSVEAEIGSVAYTSSGPDVESIYTDPMEAKLFAEKTGIDAMAVSIGTVHRMEVQGAKIQYDRLKEIEKITDVPLVLHGSSGVVDEDLYKLATEHNLAKVNIGTALRMVFGNILREEVNNKPEEFDRLKFFVRPTEEVKKVALNKFKLLGW</sequence>
<proteinExistence type="predicted"/>
<dbReference type="AlphaFoldDB" id="A0A267MH89"/>
<comment type="caution">
    <text evidence="3">The sequence shown here is derived from an EMBL/GenBank/DDBJ whole genome shotgun (WGS) entry which is preliminary data.</text>
</comment>
<gene>
    <name evidence="3" type="ORF">CCE28_16550</name>
</gene>
<feature type="binding site" evidence="2">
    <location>
        <position position="103"/>
    </location>
    <ligand>
        <name>Zn(2+)</name>
        <dbReference type="ChEBI" id="CHEBI:29105"/>
        <label>2</label>
    </ligand>
</feature>
<accession>A0A267MH89</accession>
<evidence type="ECO:0000313" key="3">
    <source>
        <dbReference type="EMBL" id="PAB58245.1"/>
    </source>
</evidence>
<feature type="binding site" evidence="2">
    <location>
        <position position="176"/>
    </location>
    <ligand>
        <name>Zn(2+)</name>
        <dbReference type="ChEBI" id="CHEBI:29105"/>
        <label>1</label>
        <note>catalytic</note>
    </ligand>
</feature>
<dbReference type="Proteomes" id="UP000216024">
    <property type="component" value="Unassembled WGS sequence"/>
</dbReference>
<dbReference type="GO" id="GO:0016832">
    <property type="term" value="F:aldehyde-lyase activity"/>
    <property type="evidence" value="ECO:0007669"/>
    <property type="project" value="InterPro"/>
</dbReference>
<dbReference type="RefSeq" id="WP_095134847.1">
    <property type="nucleotide sequence ID" value="NZ_NIBG01000018.1"/>
</dbReference>
<protein>
    <submittedName>
        <fullName evidence="3">Fructose-bisphosphate aldolase</fullName>
    </submittedName>
</protein>
<dbReference type="Gene3D" id="3.20.20.70">
    <property type="entry name" value="Aldolase class I"/>
    <property type="match status" value="1"/>
</dbReference>
<evidence type="ECO:0000256" key="2">
    <source>
        <dbReference type="PIRSR" id="PIRSR001359-3"/>
    </source>
</evidence>
<keyword evidence="2" id="KW-0479">Metal-binding</keyword>
<dbReference type="SUPFAM" id="SSF51569">
    <property type="entry name" value="Aldolase"/>
    <property type="match status" value="1"/>
</dbReference>
<dbReference type="Pfam" id="PF01116">
    <property type="entry name" value="F_bP_aldolase"/>
    <property type="match status" value="1"/>
</dbReference>
<evidence type="ECO:0000313" key="4">
    <source>
        <dbReference type="Proteomes" id="UP000216024"/>
    </source>
</evidence>
<dbReference type="GO" id="GO:0008270">
    <property type="term" value="F:zinc ion binding"/>
    <property type="evidence" value="ECO:0007669"/>
    <property type="project" value="InterPro"/>
</dbReference>
<dbReference type="InterPro" id="IPR050246">
    <property type="entry name" value="Class_II_FBP_aldolase"/>
</dbReference>
<feature type="binding site" evidence="2">
    <location>
        <position position="133"/>
    </location>
    <ligand>
        <name>Zn(2+)</name>
        <dbReference type="ChEBI" id="CHEBI:29105"/>
        <label>2</label>
    </ligand>
</feature>
<dbReference type="GO" id="GO:0005975">
    <property type="term" value="P:carbohydrate metabolic process"/>
    <property type="evidence" value="ECO:0007669"/>
    <property type="project" value="InterPro"/>
</dbReference>
<dbReference type="OrthoDB" id="9803995at2"/>
<keyword evidence="4" id="KW-1185">Reference proteome</keyword>
<reference evidence="3 4" key="1">
    <citation type="submission" date="2017-06" db="EMBL/GenBank/DDBJ databases">
        <title>Draft genome sequence of anaerobic fermentative bacterium Anaeromicrobium sediminis DY2726D isolated from West Pacific Ocean sediments.</title>
        <authorList>
            <person name="Zeng X."/>
        </authorList>
    </citation>
    <scope>NUCLEOTIDE SEQUENCE [LARGE SCALE GENOMIC DNA]</scope>
    <source>
        <strain evidence="3 4">DY2726D</strain>
    </source>
</reference>